<evidence type="ECO:0000313" key="2">
    <source>
        <dbReference type="Proteomes" id="UP000237749"/>
    </source>
</evidence>
<dbReference type="EMBL" id="PTJA01000003">
    <property type="protein sequence ID" value="PPK82042.1"/>
    <property type="molecule type" value="Genomic_DNA"/>
</dbReference>
<dbReference type="Proteomes" id="UP000237749">
    <property type="component" value="Unassembled WGS sequence"/>
</dbReference>
<dbReference type="AlphaFoldDB" id="A0A2S6HVS6"/>
<gene>
    <name evidence="1" type="ORF">BXY41_103254</name>
</gene>
<dbReference type="RefSeq" id="WP_170072249.1">
    <property type="nucleotide sequence ID" value="NZ_PTJA01000003.1"/>
</dbReference>
<protein>
    <submittedName>
        <fullName evidence="1">Uncharacterized protein</fullName>
    </submittedName>
</protein>
<evidence type="ECO:0000313" key="1">
    <source>
        <dbReference type="EMBL" id="PPK82042.1"/>
    </source>
</evidence>
<accession>A0A2S6HVS6</accession>
<proteinExistence type="predicted"/>
<comment type="caution">
    <text evidence="1">The sequence shown here is derived from an EMBL/GenBank/DDBJ whole genome shotgun (WGS) entry which is preliminary data.</text>
</comment>
<organism evidence="1 2">
    <name type="scientific">Lacrimispora xylanisolvens</name>
    <dbReference type="NCBI Taxonomy" id="384636"/>
    <lineage>
        <taxon>Bacteria</taxon>
        <taxon>Bacillati</taxon>
        <taxon>Bacillota</taxon>
        <taxon>Clostridia</taxon>
        <taxon>Lachnospirales</taxon>
        <taxon>Lachnospiraceae</taxon>
        <taxon>Lacrimispora</taxon>
    </lineage>
</organism>
<name>A0A2S6HVS6_9FIRM</name>
<sequence length="54" mass="6569">MDLKQENELIKWDAEYAMKECEKRADSRYLEKDYVVAQFLKEFSQMARDKGYLN</sequence>
<keyword evidence="2" id="KW-1185">Reference proteome</keyword>
<reference evidence="1 2" key="1">
    <citation type="submission" date="2018-02" db="EMBL/GenBank/DDBJ databases">
        <title>Genomic Encyclopedia of Archaeal and Bacterial Type Strains, Phase II (KMG-II): from individual species to whole genera.</title>
        <authorList>
            <person name="Goeker M."/>
        </authorList>
    </citation>
    <scope>NUCLEOTIDE SEQUENCE [LARGE SCALE GENOMIC DNA]</scope>
    <source>
        <strain evidence="1 2">DSM 3808</strain>
    </source>
</reference>